<proteinExistence type="predicted"/>
<accession>A0A0M5KZ43</accession>
<keyword evidence="2" id="KW-1185">Reference proteome</keyword>
<gene>
    <name evidence="1" type="ORF">AMC99_02626</name>
</gene>
<evidence type="ECO:0000313" key="2">
    <source>
        <dbReference type="Proteomes" id="UP000057938"/>
    </source>
</evidence>
<protein>
    <submittedName>
        <fullName evidence="1">Uncharacterized protein</fullName>
    </submittedName>
</protein>
<evidence type="ECO:0000313" key="1">
    <source>
        <dbReference type="EMBL" id="ALE17899.1"/>
    </source>
</evidence>
<dbReference type="Proteomes" id="UP000057938">
    <property type="component" value="Chromosome"/>
</dbReference>
<name>A0A0M5KZ43_9SPHN</name>
<organism evidence="1 2">
    <name type="scientific">Altererythrobacter epoxidivorans</name>
    <dbReference type="NCBI Taxonomy" id="361183"/>
    <lineage>
        <taxon>Bacteria</taxon>
        <taxon>Pseudomonadati</taxon>
        <taxon>Pseudomonadota</taxon>
        <taxon>Alphaproteobacteria</taxon>
        <taxon>Sphingomonadales</taxon>
        <taxon>Erythrobacteraceae</taxon>
        <taxon>Altererythrobacter</taxon>
    </lineage>
</organism>
<sequence length="116" mass="12411">MAKARSRTASQKSSKGFWILLAVIAGLFALGLYFRAPATGYANAATAYSARVACSCRFVAGRELKDCAKDKLAGMELVTLVDDAQAKSVTARFPLLSSDTATYRKGYGCVLSEWEG</sequence>
<dbReference type="EMBL" id="CP012669">
    <property type="protein sequence ID" value="ALE17899.1"/>
    <property type="molecule type" value="Genomic_DNA"/>
</dbReference>
<dbReference type="OrthoDB" id="7391866at2"/>
<dbReference type="KEGG" id="aep:AMC99_02626"/>
<dbReference type="RefSeq" id="WP_061927112.1">
    <property type="nucleotide sequence ID" value="NZ_CP012669.1"/>
</dbReference>
<reference evidence="1 2" key="1">
    <citation type="submission" date="2015-09" db="EMBL/GenBank/DDBJ databases">
        <title>Complete genome sequence of a benzo[a]pyrene-degrading bacterium Altererythrobacter epoxidivorans CGMCC 1.7731T.</title>
        <authorList>
            <person name="Li Z."/>
            <person name="Cheng H."/>
            <person name="Huo Y."/>
            <person name="Xu X."/>
        </authorList>
    </citation>
    <scope>NUCLEOTIDE SEQUENCE [LARGE SCALE GENOMIC DNA]</scope>
    <source>
        <strain evidence="1 2">CGMCC 1.7731</strain>
    </source>
</reference>
<dbReference type="AlphaFoldDB" id="A0A0M5KZ43"/>
<dbReference type="PATRIC" id="fig|361183.4.peg.2581"/>